<name>A0A6P1YKF4_9HYPH</name>
<dbReference type="InterPro" id="IPR012347">
    <property type="entry name" value="Ferritin-like"/>
</dbReference>
<protein>
    <submittedName>
        <fullName evidence="1">Ferritin-like domain-containing protein</fullName>
    </submittedName>
</protein>
<dbReference type="RefSeq" id="WP_163074884.1">
    <property type="nucleotide sequence ID" value="NZ_CP048630.1"/>
</dbReference>
<dbReference type="SUPFAM" id="SSF47240">
    <property type="entry name" value="Ferritin-like"/>
    <property type="match status" value="1"/>
</dbReference>
<dbReference type="EMBL" id="CP048630">
    <property type="protein sequence ID" value="QIB33789.1"/>
    <property type="molecule type" value="Genomic_DNA"/>
</dbReference>
<dbReference type="InterPro" id="IPR010287">
    <property type="entry name" value="DUF892_YciF-like"/>
</dbReference>
<accession>A0A6P1YKF4</accession>
<keyword evidence="2" id="KW-1185">Reference proteome</keyword>
<proteinExistence type="predicted"/>
<reference evidence="1 2" key="1">
    <citation type="submission" date="2020-02" db="EMBL/GenBank/DDBJ databases">
        <authorList>
            <person name="Li G."/>
        </authorList>
    </citation>
    <scope>NUCLEOTIDE SEQUENCE [LARGE SCALE GENOMIC DNA]</scope>
    <source>
        <strain evidence="1 2">DSM 102029</strain>
    </source>
</reference>
<sequence length="168" mass="18495">MSIFSKDIKTMDDLFVHQLQDIYYAEKQIVKALPKMIDKTTDAKLKADFSKHLTETEGHITRVEEVFKMHGAKAKAVDCPAIDGILKEADEIAGEVADKQVLDAALIAAAQAVEHYEITRYGTLVAWAKLLGRSDCASVLAKNLAEEHNADAKLTKLAESRVNLQAAE</sequence>
<dbReference type="Gene3D" id="1.20.1260.10">
    <property type="match status" value="1"/>
</dbReference>
<organism evidence="1 2">
    <name type="scientific">Ancylobacter pratisalsi</name>
    <dbReference type="NCBI Taxonomy" id="1745854"/>
    <lineage>
        <taxon>Bacteria</taxon>
        <taxon>Pseudomonadati</taxon>
        <taxon>Pseudomonadota</taxon>
        <taxon>Alphaproteobacteria</taxon>
        <taxon>Hyphomicrobiales</taxon>
        <taxon>Xanthobacteraceae</taxon>
        <taxon>Ancylobacter</taxon>
    </lineage>
</organism>
<dbReference type="Proteomes" id="UP000464751">
    <property type="component" value="Chromosome"/>
</dbReference>
<gene>
    <name evidence="1" type="ORF">G3A50_08795</name>
</gene>
<dbReference type="AlphaFoldDB" id="A0A6P1YKF4"/>
<dbReference type="PANTHER" id="PTHR30565:SF9">
    <property type="entry name" value="PROTEIN YCIF"/>
    <property type="match status" value="1"/>
</dbReference>
<evidence type="ECO:0000313" key="2">
    <source>
        <dbReference type="Proteomes" id="UP000464751"/>
    </source>
</evidence>
<dbReference type="KEGG" id="apra:G3A50_08795"/>
<dbReference type="InterPro" id="IPR009078">
    <property type="entry name" value="Ferritin-like_SF"/>
</dbReference>
<dbReference type="CDD" id="cd07909">
    <property type="entry name" value="YciF"/>
    <property type="match status" value="1"/>
</dbReference>
<dbReference type="InterPro" id="IPR047114">
    <property type="entry name" value="YciF"/>
</dbReference>
<dbReference type="Pfam" id="PF05974">
    <property type="entry name" value="DUF892"/>
    <property type="match status" value="1"/>
</dbReference>
<evidence type="ECO:0000313" key="1">
    <source>
        <dbReference type="EMBL" id="QIB33789.1"/>
    </source>
</evidence>
<dbReference type="PANTHER" id="PTHR30565">
    <property type="entry name" value="PROTEIN YCIF"/>
    <property type="match status" value="1"/>
</dbReference>